<dbReference type="UniPathway" id="UPA00154"/>
<sequence>MPVVLSAQQDKEFKFDGLNIEGISFESSVRALASTKMLVLGGAGDRGLEKNGKFIKFTTIGIYVDDAIIPDLSRKLGGKTVDELCDKELLFEEVVAAPFEKLLLIYFLLPLTGPEYAEKVFERIDVQGIYKDLKEESKQNFEGIFAAEHFPPGSCLVLSFSAEGLKVAFTKVGEKMPEKPVAVVEDRRFADAYLTTIICKDGVSPSAKLSLAERLSKYF</sequence>
<proteinExistence type="evidence at transcript level"/>
<name>A0A4Y6HR06_9MONI</name>
<dbReference type="GO" id="GO:0045430">
    <property type="term" value="F:chalcone isomerase activity"/>
    <property type="evidence" value="ECO:0007669"/>
    <property type="project" value="UniProtKB-EC"/>
</dbReference>
<evidence type="ECO:0000256" key="4">
    <source>
        <dbReference type="ARBA" id="ARBA00023241"/>
    </source>
</evidence>
<comment type="catalytic activity">
    <reaction evidence="6">
        <text>a chalcone = a flavanone.</text>
        <dbReference type="EC" id="5.5.1.6"/>
    </reaction>
</comment>
<reference evidence="9" key="1">
    <citation type="submission" date="2018-11" db="EMBL/GenBank/DDBJ databases">
        <authorList>
            <person name="Ni R."/>
        </authorList>
    </citation>
    <scope>NUCLEOTIDE SEQUENCE</scope>
</reference>
<dbReference type="Gene3D" id="1.10.890.20">
    <property type="match status" value="1"/>
</dbReference>
<keyword evidence="4" id="KW-0284">Flavonoid biosynthesis</keyword>
<organism evidence="9">
    <name type="scientific">Lomagramma matthewii</name>
    <dbReference type="NCBI Taxonomy" id="449116"/>
    <lineage>
        <taxon>Eukaryota</taxon>
        <taxon>Viridiplantae</taxon>
        <taxon>Streptophyta</taxon>
        <taxon>Embryophyta</taxon>
        <taxon>Tracheophyta</taxon>
        <taxon>Polypodiopsida</taxon>
        <taxon>Polypodiidae</taxon>
        <taxon>Polypodiales</taxon>
        <taxon>Polypodiineae</taxon>
        <taxon>Dryopteridaceae</taxon>
        <taxon>Elaphoglossoideae</taxon>
        <taxon>Lomagramma</taxon>
    </lineage>
</organism>
<dbReference type="InterPro" id="IPR016089">
    <property type="entry name" value="Chalcone_isomerase_bundle_sf"/>
</dbReference>
<dbReference type="Gene3D" id="3.50.70.10">
    <property type="match status" value="1"/>
</dbReference>
<evidence type="ECO:0000256" key="6">
    <source>
        <dbReference type="ARBA" id="ARBA00034056"/>
    </source>
</evidence>
<keyword evidence="3 9" id="KW-0413">Isomerase</keyword>
<accession>A0A4Y6HR06</accession>
<comment type="similarity">
    <text evidence="2 7">Belongs to the chalcone isomerase family.</text>
</comment>
<evidence type="ECO:0000256" key="3">
    <source>
        <dbReference type="ARBA" id="ARBA00023235"/>
    </source>
</evidence>
<dbReference type="InterPro" id="IPR016087">
    <property type="entry name" value="Chalcone_isomerase"/>
</dbReference>
<dbReference type="PANTHER" id="PTHR28039:SF8">
    <property type="entry name" value="CHALCONE--FLAVANONE ISOMERASE 1-RELATED"/>
    <property type="match status" value="1"/>
</dbReference>
<comment type="pathway">
    <text evidence="1">Secondary metabolite biosynthesis; flavonoid biosynthesis.</text>
</comment>
<evidence type="ECO:0000313" key="9">
    <source>
        <dbReference type="EMBL" id="QDF58100.1"/>
    </source>
</evidence>
<dbReference type="GO" id="GO:0009813">
    <property type="term" value="P:flavonoid biosynthetic process"/>
    <property type="evidence" value="ECO:0007669"/>
    <property type="project" value="UniProtKB-UniPathway"/>
</dbReference>
<gene>
    <name evidence="9" type="primary">CHI1</name>
</gene>
<dbReference type="InterPro" id="IPR036298">
    <property type="entry name" value="Chalcone_isomerase_sf"/>
</dbReference>
<evidence type="ECO:0000256" key="5">
    <source>
        <dbReference type="ARBA" id="ARBA00025429"/>
    </source>
</evidence>
<dbReference type="Pfam" id="PF02431">
    <property type="entry name" value="Chalcone"/>
    <property type="match status" value="1"/>
</dbReference>
<evidence type="ECO:0000256" key="2">
    <source>
        <dbReference type="ARBA" id="ARBA00007166"/>
    </source>
</evidence>
<evidence type="ECO:0000256" key="7">
    <source>
        <dbReference type="RuleBase" id="RU361158"/>
    </source>
</evidence>
<dbReference type="InterPro" id="IPR044164">
    <property type="entry name" value="CFI"/>
</dbReference>
<comment type="function">
    <text evidence="5">Catalyzes the intramolecular cyclization of bicyclic chalcones into tricyclic (S)-flavanones. Responsible for the isomerization of 4,2',4',6'-tetrahydroxychalcone (also termed chalcone) into naringenin.</text>
</comment>
<dbReference type="AlphaFoldDB" id="A0A4Y6HR06"/>
<dbReference type="PANTHER" id="PTHR28039">
    <property type="entry name" value="CHALCONE--FLAVONONE ISOMERASE 1-RELATED"/>
    <property type="match status" value="1"/>
</dbReference>
<dbReference type="SUPFAM" id="SSF54626">
    <property type="entry name" value="Chalcone isomerase"/>
    <property type="match status" value="1"/>
</dbReference>
<evidence type="ECO:0000259" key="8">
    <source>
        <dbReference type="Pfam" id="PF02431"/>
    </source>
</evidence>
<dbReference type="EMBL" id="MK234863">
    <property type="protein sequence ID" value="QDF58100.1"/>
    <property type="molecule type" value="mRNA"/>
</dbReference>
<protein>
    <recommendedName>
        <fullName evidence="7">Chalcone-flavonone isomerase family protein</fullName>
    </recommendedName>
</protein>
<evidence type="ECO:0000256" key="1">
    <source>
        <dbReference type="ARBA" id="ARBA00004966"/>
    </source>
</evidence>
<feature type="domain" description="Chalcone isomerase" evidence="8">
    <location>
        <begin position="20"/>
        <end position="217"/>
    </location>
</feature>
<dbReference type="InterPro" id="IPR016088">
    <property type="entry name" value="Chalcone_isomerase_3-sand"/>
</dbReference>